<dbReference type="EMBL" id="GBRH01171760">
    <property type="protein sequence ID" value="JAE26136.1"/>
    <property type="molecule type" value="Transcribed_RNA"/>
</dbReference>
<reference evidence="1" key="2">
    <citation type="journal article" date="2015" name="Data Brief">
        <title>Shoot transcriptome of the giant reed, Arundo donax.</title>
        <authorList>
            <person name="Barrero R.A."/>
            <person name="Guerrero F.D."/>
            <person name="Moolhuijzen P."/>
            <person name="Goolsby J.A."/>
            <person name="Tidwell J."/>
            <person name="Bellgard S.E."/>
            <person name="Bellgard M.I."/>
        </authorList>
    </citation>
    <scope>NUCLEOTIDE SEQUENCE</scope>
    <source>
        <tissue evidence="1">Shoot tissue taken approximately 20 cm above the soil surface</tissue>
    </source>
</reference>
<proteinExistence type="predicted"/>
<reference evidence="1" key="1">
    <citation type="submission" date="2014-09" db="EMBL/GenBank/DDBJ databases">
        <authorList>
            <person name="Magalhaes I.L.F."/>
            <person name="Oliveira U."/>
            <person name="Santos F.R."/>
            <person name="Vidigal T.H.D.A."/>
            <person name="Brescovit A.D."/>
            <person name="Santos A.J."/>
        </authorList>
    </citation>
    <scope>NUCLEOTIDE SEQUENCE</scope>
    <source>
        <tissue evidence="1">Shoot tissue taken approximately 20 cm above the soil surface</tissue>
    </source>
</reference>
<accession>A0A0A9GU99</accession>
<evidence type="ECO:0000313" key="1">
    <source>
        <dbReference type="EMBL" id="JAE26136.1"/>
    </source>
</evidence>
<dbReference type="AlphaFoldDB" id="A0A0A9GU99"/>
<name>A0A0A9GU99_ARUDO</name>
<organism evidence="1">
    <name type="scientific">Arundo donax</name>
    <name type="common">Giant reed</name>
    <name type="synonym">Donax arundinaceus</name>
    <dbReference type="NCBI Taxonomy" id="35708"/>
    <lineage>
        <taxon>Eukaryota</taxon>
        <taxon>Viridiplantae</taxon>
        <taxon>Streptophyta</taxon>
        <taxon>Embryophyta</taxon>
        <taxon>Tracheophyta</taxon>
        <taxon>Spermatophyta</taxon>
        <taxon>Magnoliopsida</taxon>
        <taxon>Liliopsida</taxon>
        <taxon>Poales</taxon>
        <taxon>Poaceae</taxon>
        <taxon>PACMAD clade</taxon>
        <taxon>Arundinoideae</taxon>
        <taxon>Arundineae</taxon>
        <taxon>Arundo</taxon>
    </lineage>
</organism>
<protein>
    <submittedName>
        <fullName evidence="1">Uncharacterized protein</fullName>
    </submittedName>
</protein>
<sequence>MHAHSKQHVLYREFIDVSQSMLSLSSVNLGPSKQHILIKT</sequence>